<reference evidence="2" key="1">
    <citation type="journal article" date="2019" name="Int. J. Syst. Evol. Microbiol.">
        <title>The Global Catalogue of Microorganisms (GCM) 10K type strain sequencing project: providing services to taxonomists for standard genome sequencing and annotation.</title>
        <authorList>
            <consortium name="The Broad Institute Genomics Platform"/>
            <consortium name="The Broad Institute Genome Sequencing Center for Infectious Disease"/>
            <person name="Wu L."/>
            <person name="Ma J."/>
        </authorList>
    </citation>
    <scope>NUCLEOTIDE SEQUENCE [LARGE SCALE GENOMIC DNA]</scope>
    <source>
        <strain evidence="2">CGMCC 1.12989</strain>
    </source>
</reference>
<organism evidence="1 2">
    <name type="scientific">Novosphingobium tardum</name>
    <dbReference type="NCBI Taxonomy" id="1538021"/>
    <lineage>
        <taxon>Bacteria</taxon>
        <taxon>Pseudomonadati</taxon>
        <taxon>Pseudomonadota</taxon>
        <taxon>Alphaproteobacteria</taxon>
        <taxon>Sphingomonadales</taxon>
        <taxon>Sphingomonadaceae</taxon>
        <taxon>Novosphingobium</taxon>
    </lineage>
</organism>
<evidence type="ECO:0000313" key="1">
    <source>
        <dbReference type="EMBL" id="MFC4295629.1"/>
    </source>
</evidence>
<sequence>MTRPLVLTSEDARHPFRRSLRPSALRSVRTPWTWPFSVTDVREFLLAYCACFVGVSAFIA</sequence>
<name>A0ABV8RQP6_9SPHN</name>
<gene>
    <name evidence="1" type="ORF">ACFO0A_11245</name>
</gene>
<keyword evidence="2" id="KW-1185">Reference proteome</keyword>
<dbReference type="RefSeq" id="WP_379539097.1">
    <property type="nucleotide sequence ID" value="NZ_JBHSDR010000006.1"/>
</dbReference>
<protein>
    <submittedName>
        <fullName evidence="1">Uncharacterized protein</fullName>
    </submittedName>
</protein>
<evidence type="ECO:0000313" key="2">
    <source>
        <dbReference type="Proteomes" id="UP001595828"/>
    </source>
</evidence>
<accession>A0ABV8RQP6</accession>
<dbReference type="Proteomes" id="UP001595828">
    <property type="component" value="Unassembled WGS sequence"/>
</dbReference>
<proteinExistence type="predicted"/>
<dbReference type="EMBL" id="JBHSDR010000006">
    <property type="protein sequence ID" value="MFC4295629.1"/>
    <property type="molecule type" value="Genomic_DNA"/>
</dbReference>
<comment type="caution">
    <text evidence="1">The sequence shown here is derived from an EMBL/GenBank/DDBJ whole genome shotgun (WGS) entry which is preliminary data.</text>
</comment>